<proteinExistence type="predicted"/>
<dbReference type="AlphaFoldDB" id="A0A1B6NR12"/>
<gene>
    <name evidence="1" type="ORF">MGSAQ_002710</name>
</gene>
<dbReference type="EMBL" id="AYSL01001562">
    <property type="protein sequence ID" value="KTF05793.1"/>
    <property type="molecule type" value="Genomic_DNA"/>
</dbReference>
<accession>A0A1B6NR12</accession>
<organism evidence="1">
    <name type="scientific">marine sediment metagenome</name>
    <dbReference type="NCBI Taxonomy" id="412755"/>
    <lineage>
        <taxon>unclassified sequences</taxon>
        <taxon>metagenomes</taxon>
        <taxon>ecological metagenomes</taxon>
    </lineage>
</organism>
<sequence>YRDFDGRFWLIDVDSHSQIWLKTLINNTLYIKH</sequence>
<feature type="non-terminal residue" evidence="1">
    <location>
        <position position="1"/>
    </location>
</feature>
<reference evidence="1" key="1">
    <citation type="submission" date="2013-11" db="EMBL/GenBank/DDBJ databases">
        <title>Microbial diversity, functional groups and degradation webs in Northern and Southern Mediterranean and Red Sea marine crude oil polluted sites.</title>
        <authorList>
            <person name="Daffonchio D."/>
            <person name="Mapelli F."/>
            <person name="Ferrer M."/>
            <person name="Richter M."/>
            <person name="Cherif A."/>
            <person name="Malkawi H.I."/>
            <person name="Yakimov M.M."/>
            <person name="Abdel-Fattah Y.R."/>
            <person name="Blaghen M."/>
            <person name="Golyshin P.N."/>
            <person name="Kalogerakis N."/>
            <person name="Boon N."/>
            <person name="Magagnini M."/>
            <person name="Fava F."/>
        </authorList>
    </citation>
    <scope>NUCLEOTIDE SEQUENCE</scope>
</reference>
<comment type="caution">
    <text evidence="1">The sequence shown here is derived from an EMBL/GenBank/DDBJ whole genome shotgun (WGS) entry which is preliminary data.</text>
</comment>
<protein>
    <submittedName>
        <fullName evidence="1">Uncharacterized protein</fullName>
    </submittedName>
</protein>
<name>A0A1B6NR12_9ZZZZ</name>
<evidence type="ECO:0000313" key="1">
    <source>
        <dbReference type="EMBL" id="KTF05793.1"/>
    </source>
</evidence>